<feature type="compositionally biased region" description="Acidic residues" evidence="1">
    <location>
        <begin position="77"/>
        <end position="93"/>
    </location>
</feature>
<accession>A0AAD8VPD5</accession>
<dbReference type="Proteomes" id="UP001231189">
    <property type="component" value="Unassembled WGS sequence"/>
</dbReference>
<feature type="region of interest" description="Disordered" evidence="1">
    <location>
        <begin position="72"/>
        <end position="93"/>
    </location>
</feature>
<protein>
    <submittedName>
        <fullName evidence="2">Uncharacterized protein</fullName>
    </submittedName>
</protein>
<evidence type="ECO:0000313" key="3">
    <source>
        <dbReference type="Proteomes" id="UP001231189"/>
    </source>
</evidence>
<dbReference type="AlphaFoldDB" id="A0AAD8VPD5"/>
<proteinExistence type="predicted"/>
<organism evidence="2 3">
    <name type="scientific">Lolium multiflorum</name>
    <name type="common">Italian ryegrass</name>
    <name type="synonym">Lolium perenne subsp. multiflorum</name>
    <dbReference type="NCBI Taxonomy" id="4521"/>
    <lineage>
        <taxon>Eukaryota</taxon>
        <taxon>Viridiplantae</taxon>
        <taxon>Streptophyta</taxon>
        <taxon>Embryophyta</taxon>
        <taxon>Tracheophyta</taxon>
        <taxon>Spermatophyta</taxon>
        <taxon>Magnoliopsida</taxon>
        <taxon>Liliopsida</taxon>
        <taxon>Poales</taxon>
        <taxon>Poaceae</taxon>
        <taxon>BOP clade</taxon>
        <taxon>Pooideae</taxon>
        <taxon>Poodae</taxon>
        <taxon>Poeae</taxon>
        <taxon>Poeae Chloroplast Group 2 (Poeae type)</taxon>
        <taxon>Loliodinae</taxon>
        <taxon>Loliinae</taxon>
        <taxon>Lolium</taxon>
    </lineage>
</organism>
<name>A0AAD8VPD5_LOLMU</name>
<comment type="caution">
    <text evidence="2">The sequence shown here is derived from an EMBL/GenBank/DDBJ whole genome shotgun (WGS) entry which is preliminary data.</text>
</comment>
<dbReference type="EMBL" id="JAUUTY010000006">
    <property type="protein sequence ID" value="KAK1614224.1"/>
    <property type="molecule type" value="Genomic_DNA"/>
</dbReference>
<gene>
    <name evidence="2" type="ORF">QYE76_019741</name>
</gene>
<evidence type="ECO:0000256" key="1">
    <source>
        <dbReference type="SAM" id="MobiDB-lite"/>
    </source>
</evidence>
<evidence type="ECO:0000313" key="2">
    <source>
        <dbReference type="EMBL" id="KAK1614224.1"/>
    </source>
</evidence>
<sequence length="212" mass="23061">MDMALRNAKQHQVLSLASAAPSQHSILEVVVTMQNNFRSYLSARQGRDFAGRQLAYYQYLVHGAVTRCSGGDGGVDGGDDDDDDGDDVQLDDDGDGVDFPLREGFLPAGELFSLWCSPPEAAVTLREVLCGLGFGTKECRKGGERLWGPRTTGWRGRAAAAARLGPRGSSLLPFGSLRHLENRNLREIPSTIDLPKYCVRRCFFQQNPGSGA</sequence>
<keyword evidence="3" id="KW-1185">Reference proteome</keyword>
<reference evidence="2" key="1">
    <citation type="submission" date="2023-07" db="EMBL/GenBank/DDBJ databases">
        <title>A chromosome-level genome assembly of Lolium multiflorum.</title>
        <authorList>
            <person name="Chen Y."/>
            <person name="Copetti D."/>
            <person name="Kolliker R."/>
            <person name="Studer B."/>
        </authorList>
    </citation>
    <scope>NUCLEOTIDE SEQUENCE</scope>
    <source>
        <strain evidence="2">02402/16</strain>
        <tissue evidence="2">Leaf</tissue>
    </source>
</reference>